<proteinExistence type="predicted"/>
<gene>
    <name evidence="1" type="ORF">EZS28_010783</name>
</gene>
<protein>
    <submittedName>
        <fullName evidence="1">Uncharacterized protein</fullName>
    </submittedName>
</protein>
<accession>A0A5J4WFE3</accession>
<dbReference type="Proteomes" id="UP000324800">
    <property type="component" value="Unassembled WGS sequence"/>
</dbReference>
<evidence type="ECO:0000313" key="1">
    <source>
        <dbReference type="EMBL" id="KAA6393690.1"/>
    </source>
</evidence>
<comment type="caution">
    <text evidence="1">The sequence shown here is derived from an EMBL/GenBank/DDBJ whole genome shotgun (WGS) entry which is preliminary data.</text>
</comment>
<reference evidence="1 2" key="1">
    <citation type="submission" date="2019-03" db="EMBL/GenBank/DDBJ databases">
        <title>Single cell metagenomics reveals metabolic interactions within the superorganism composed of flagellate Streblomastix strix and complex community of Bacteroidetes bacteria on its surface.</title>
        <authorList>
            <person name="Treitli S.C."/>
            <person name="Kolisko M."/>
            <person name="Husnik F."/>
            <person name="Keeling P."/>
            <person name="Hampl V."/>
        </authorList>
    </citation>
    <scope>NUCLEOTIDE SEQUENCE [LARGE SCALE GENOMIC DNA]</scope>
    <source>
        <strain evidence="1">ST1C</strain>
    </source>
</reference>
<sequence>MTEWILRKLSQQPLSMVEESIQEARQLGKIEAISKFVSIHAISDDEDTFAEIPNELYAQLKAVITTFKSKTRLELTAPVNTPIHINEIKIQDAKEEQSNLEEQFDIIDHIAQRLIEIQHM</sequence>
<dbReference type="EMBL" id="SNRW01002164">
    <property type="protein sequence ID" value="KAA6393690.1"/>
    <property type="molecule type" value="Genomic_DNA"/>
</dbReference>
<organism evidence="1 2">
    <name type="scientific">Streblomastix strix</name>
    <dbReference type="NCBI Taxonomy" id="222440"/>
    <lineage>
        <taxon>Eukaryota</taxon>
        <taxon>Metamonada</taxon>
        <taxon>Preaxostyla</taxon>
        <taxon>Oxymonadida</taxon>
        <taxon>Streblomastigidae</taxon>
        <taxon>Streblomastix</taxon>
    </lineage>
</organism>
<evidence type="ECO:0000313" key="2">
    <source>
        <dbReference type="Proteomes" id="UP000324800"/>
    </source>
</evidence>
<dbReference type="AlphaFoldDB" id="A0A5J4WFE3"/>
<name>A0A5J4WFE3_9EUKA</name>